<feature type="domain" description="HTH lysR-type" evidence="6">
    <location>
        <begin position="9"/>
        <end position="66"/>
    </location>
</feature>
<evidence type="ECO:0000256" key="4">
    <source>
        <dbReference type="ARBA" id="ARBA00023159"/>
    </source>
</evidence>
<dbReference type="SUPFAM" id="SSF53850">
    <property type="entry name" value="Periplasmic binding protein-like II"/>
    <property type="match status" value="1"/>
</dbReference>
<evidence type="ECO:0000313" key="7">
    <source>
        <dbReference type="EMBL" id="NWD42335.1"/>
    </source>
</evidence>
<dbReference type="SUPFAM" id="SSF46785">
    <property type="entry name" value="Winged helix' DNA-binding domain"/>
    <property type="match status" value="1"/>
</dbReference>
<dbReference type="InterPro" id="IPR005119">
    <property type="entry name" value="LysR_subst-bd"/>
</dbReference>
<dbReference type="InterPro" id="IPR058163">
    <property type="entry name" value="LysR-type_TF_proteobact-type"/>
</dbReference>
<protein>
    <submittedName>
        <fullName evidence="7">LysR family transcriptional regulator</fullName>
    </submittedName>
</protein>
<dbReference type="Proteomes" id="UP000546584">
    <property type="component" value="Unassembled WGS sequence"/>
</dbReference>
<dbReference type="InterPro" id="IPR036390">
    <property type="entry name" value="WH_DNA-bd_sf"/>
</dbReference>
<evidence type="ECO:0000256" key="5">
    <source>
        <dbReference type="ARBA" id="ARBA00023163"/>
    </source>
</evidence>
<dbReference type="RefSeq" id="WP_177025923.1">
    <property type="nucleotide sequence ID" value="NZ_JACAQR010000012.1"/>
</dbReference>
<dbReference type="GO" id="GO:0003700">
    <property type="term" value="F:DNA-binding transcription factor activity"/>
    <property type="evidence" value="ECO:0007669"/>
    <property type="project" value="InterPro"/>
</dbReference>
<dbReference type="InterPro" id="IPR000847">
    <property type="entry name" value="LysR_HTH_N"/>
</dbReference>
<gene>
    <name evidence="7" type="ORF">HX826_10700</name>
</gene>
<dbReference type="FunFam" id="1.10.10.10:FF:000038">
    <property type="entry name" value="Glycine cleavage system transcriptional activator"/>
    <property type="match status" value="1"/>
</dbReference>
<organism evidence="7 8">
    <name type="scientific">Pseudomonas yamanorum</name>
    <dbReference type="NCBI Taxonomy" id="515393"/>
    <lineage>
        <taxon>Bacteria</taxon>
        <taxon>Pseudomonadati</taxon>
        <taxon>Pseudomonadota</taxon>
        <taxon>Gammaproteobacteria</taxon>
        <taxon>Pseudomonadales</taxon>
        <taxon>Pseudomonadaceae</taxon>
        <taxon>Pseudomonas</taxon>
    </lineage>
</organism>
<dbReference type="Pfam" id="PF03466">
    <property type="entry name" value="LysR_substrate"/>
    <property type="match status" value="1"/>
</dbReference>
<comment type="similarity">
    <text evidence="1">Belongs to the LysR transcriptional regulatory family.</text>
</comment>
<evidence type="ECO:0000256" key="1">
    <source>
        <dbReference type="ARBA" id="ARBA00009437"/>
    </source>
</evidence>
<dbReference type="PROSITE" id="PS50931">
    <property type="entry name" value="HTH_LYSR"/>
    <property type="match status" value="1"/>
</dbReference>
<dbReference type="Gene3D" id="1.10.10.10">
    <property type="entry name" value="Winged helix-like DNA-binding domain superfamily/Winged helix DNA-binding domain"/>
    <property type="match status" value="1"/>
</dbReference>
<accession>A0AAJ3H2S2</accession>
<dbReference type="GO" id="GO:0006351">
    <property type="term" value="P:DNA-templated transcription"/>
    <property type="evidence" value="ECO:0007669"/>
    <property type="project" value="TreeGrafter"/>
</dbReference>
<evidence type="ECO:0000313" key="8">
    <source>
        <dbReference type="Proteomes" id="UP000546584"/>
    </source>
</evidence>
<dbReference type="PANTHER" id="PTHR30537:SF26">
    <property type="entry name" value="GLYCINE CLEAVAGE SYSTEM TRANSCRIPTIONAL ACTIVATOR"/>
    <property type="match status" value="1"/>
</dbReference>
<proteinExistence type="inferred from homology"/>
<dbReference type="Pfam" id="PF00126">
    <property type="entry name" value="HTH_1"/>
    <property type="match status" value="1"/>
</dbReference>
<keyword evidence="3" id="KW-0238">DNA-binding</keyword>
<dbReference type="GO" id="GO:0043565">
    <property type="term" value="F:sequence-specific DNA binding"/>
    <property type="evidence" value="ECO:0007669"/>
    <property type="project" value="TreeGrafter"/>
</dbReference>
<dbReference type="InterPro" id="IPR036388">
    <property type="entry name" value="WH-like_DNA-bd_sf"/>
</dbReference>
<dbReference type="Gene3D" id="3.40.190.10">
    <property type="entry name" value="Periplasmic binding protein-like II"/>
    <property type="match status" value="2"/>
</dbReference>
<evidence type="ECO:0000256" key="2">
    <source>
        <dbReference type="ARBA" id="ARBA00023015"/>
    </source>
</evidence>
<keyword evidence="2" id="KW-0805">Transcription regulation</keyword>
<evidence type="ECO:0000256" key="3">
    <source>
        <dbReference type="ARBA" id="ARBA00023125"/>
    </source>
</evidence>
<dbReference type="GO" id="GO:0009891">
    <property type="term" value="P:positive regulation of biosynthetic process"/>
    <property type="evidence" value="ECO:0007669"/>
    <property type="project" value="UniProtKB-ARBA"/>
</dbReference>
<dbReference type="EMBL" id="JACAQR010000012">
    <property type="protein sequence ID" value="NWD42335.1"/>
    <property type="molecule type" value="Genomic_DNA"/>
</dbReference>
<keyword evidence="4" id="KW-0010">Activator</keyword>
<reference evidence="7 8" key="1">
    <citation type="submission" date="2020-04" db="EMBL/GenBank/DDBJ databases">
        <title>Molecular characterization of pseudomonads from Agaricus bisporus reveal novel blotch 2 pathogens in Western Europe.</title>
        <authorList>
            <person name="Taparia T."/>
            <person name="Krijger M."/>
            <person name="Haynes E."/>
            <person name="Elpinstone J.G."/>
            <person name="Noble R."/>
            <person name="Van Der Wolf J."/>
        </authorList>
    </citation>
    <scope>NUCLEOTIDE SEQUENCE [LARGE SCALE GENOMIC DNA]</scope>
    <source>
        <strain evidence="7 8">IPO3753</strain>
    </source>
</reference>
<dbReference type="AlphaFoldDB" id="A0AAJ3H2S2"/>
<comment type="caution">
    <text evidence="7">The sequence shown here is derived from an EMBL/GenBank/DDBJ whole genome shotgun (WGS) entry which is preliminary data.</text>
</comment>
<dbReference type="PRINTS" id="PR00039">
    <property type="entry name" value="HTHLYSR"/>
</dbReference>
<keyword evidence="5" id="KW-0804">Transcription</keyword>
<evidence type="ECO:0000259" key="6">
    <source>
        <dbReference type="PROSITE" id="PS50931"/>
    </source>
</evidence>
<dbReference type="PANTHER" id="PTHR30537">
    <property type="entry name" value="HTH-TYPE TRANSCRIPTIONAL REGULATOR"/>
    <property type="match status" value="1"/>
</dbReference>
<sequence length="318" mass="35491">MEPHMFASLPLTALRAFESASRLLSFKAAAQELSVTPTAVSHQIRSLETWLGVQLFERLPRQVRLTERGERLFHSLHGALLDVAQSLDTLRPQRSASNLTLSTTPAFAALWLVPRLGRFYAAHPDISLRLDTNCAVVDLQQDASVDLVIRYSIDDYTNLYGLCLFDECFAVYGSPEQVALARERTPTLISVRWHNSKLYALGWQAWCEKAGEDWLQSASPLREYDEEHYALQAAIAGQGLVLASNILVSESVASGLLVPYRPQIRVNGAGYSALCVPGRERHPPVRAFFEWLQEEARLSGHTLENPIKLFGLPGTHNQ</sequence>
<name>A0AAJ3H2S2_9PSED</name>